<dbReference type="Proteomes" id="UP001142610">
    <property type="component" value="Unassembled WGS sequence"/>
</dbReference>
<keyword evidence="15" id="KW-1185">Reference proteome</keyword>
<keyword evidence="9" id="KW-0289">Folate biosynthesis</keyword>
<dbReference type="CDD" id="cd00483">
    <property type="entry name" value="HPPK"/>
    <property type="match status" value="1"/>
</dbReference>
<dbReference type="Pfam" id="PF01288">
    <property type="entry name" value="HPPK"/>
    <property type="match status" value="1"/>
</dbReference>
<evidence type="ECO:0000256" key="9">
    <source>
        <dbReference type="ARBA" id="ARBA00022909"/>
    </source>
</evidence>
<evidence type="ECO:0000256" key="1">
    <source>
        <dbReference type="ARBA" id="ARBA00005051"/>
    </source>
</evidence>
<keyword evidence="5 14" id="KW-0808">Transferase</keyword>
<dbReference type="EMBL" id="JANIBC010000005">
    <property type="protein sequence ID" value="MCQ8185426.1"/>
    <property type="molecule type" value="Genomic_DNA"/>
</dbReference>
<dbReference type="AlphaFoldDB" id="A0A9X2L9H0"/>
<feature type="domain" description="7,8-dihydro-6-hydroxymethylpterin-pyrophosphokinase" evidence="13">
    <location>
        <begin position="96"/>
        <end position="107"/>
    </location>
</feature>
<evidence type="ECO:0000256" key="3">
    <source>
        <dbReference type="ARBA" id="ARBA00013253"/>
    </source>
</evidence>
<evidence type="ECO:0000259" key="13">
    <source>
        <dbReference type="PROSITE" id="PS00794"/>
    </source>
</evidence>
<dbReference type="EC" id="2.7.6.3" evidence="3"/>
<evidence type="ECO:0000313" key="15">
    <source>
        <dbReference type="Proteomes" id="UP001142610"/>
    </source>
</evidence>
<dbReference type="SUPFAM" id="SSF55083">
    <property type="entry name" value="6-hydroxymethyl-7,8-dihydropterin pyrophosphokinase, HPPK"/>
    <property type="match status" value="1"/>
</dbReference>
<dbReference type="NCBIfam" id="TIGR01498">
    <property type="entry name" value="folK"/>
    <property type="match status" value="1"/>
</dbReference>
<dbReference type="GO" id="GO:0016301">
    <property type="term" value="F:kinase activity"/>
    <property type="evidence" value="ECO:0007669"/>
    <property type="project" value="UniProtKB-KW"/>
</dbReference>
<evidence type="ECO:0000256" key="5">
    <source>
        <dbReference type="ARBA" id="ARBA00022679"/>
    </source>
</evidence>
<evidence type="ECO:0000256" key="6">
    <source>
        <dbReference type="ARBA" id="ARBA00022741"/>
    </source>
</evidence>
<dbReference type="PANTHER" id="PTHR43071">
    <property type="entry name" value="2-AMINO-4-HYDROXY-6-HYDROXYMETHYLDIHYDROPTERIDINE PYROPHOSPHOKINASE"/>
    <property type="match status" value="1"/>
</dbReference>
<keyword evidence="7" id="KW-0418">Kinase</keyword>
<comment type="function">
    <text evidence="10">Catalyzes the transfer of pyrophosphate from adenosine triphosphate (ATP) to 6-hydroxymethyl-7,8-dihydropterin, an enzymatic step in folate biosynthesis pathway.</text>
</comment>
<comment type="similarity">
    <text evidence="2">Belongs to the HPPK family.</text>
</comment>
<reference evidence="14" key="1">
    <citation type="submission" date="2022-07" db="EMBL/GenBank/DDBJ databases">
        <title>Parvularcula maris sp. nov., an algicidal bacterium isolated from seawater.</title>
        <authorList>
            <person name="Li F."/>
        </authorList>
    </citation>
    <scope>NUCLEOTIDE SEQUENCE</scope>
    <source>
        <strain evidence="14">BGMRC 0090</strain>
    </source>
</reference>
<dbReference type="RefSeq" id="WP_256619312.1">
    <property type="nucleotide sequence ID" value="NZ_JANIBC010000005.1"/>
</dbReference>
<dbReference type="Gene3D" id="3.30.70.560">
    <property type="entry name" value="7,8-Dihydro-6-hydroxymethylpterin-pyrophosphokinase HPPK"/>
    <property type="match status" value="1"/>
</dbReference>
<evidence type="ECO:0000256" key="11">
    <source>
        <dbReference type="ARBA" id="ARBA00029766"/>
    </source>
</evidence>
<dbReference type="GO" id="GO:0046656">
    <property type="term" value="P:folic acid biosynthetic process"/>
    <property type="evidence" value="ECO:0007669"/>
    <property type="project" value="UniProtKB-KW"/>
</dbReference>
<evidence type="ECO:0000256" key="8">
    <source>
        <dbReference type="ARBA" id="ARBA00022840"/>
    </source>
</evidence>
<evidence type="ECO:0000256" key="2">
    <source>
        <dbReference type="ARBA" id="ARBA00005810"/>
    </source>
</evidence>
<sequence length="173" mass="18602">MTNRAALIGLGSNKPFLGRSCEEVMRGASAALSSLGTDVVLSPLYRSPAWPDPSQPPYVNAVARLETALSPEALLTGLQAIEAGFGRVRHDDPALRYAPRTLDLDLLALGGEVREGEALSLPHPRLAERDFVLLPLRDVASEWVHPLTGEGAEEMLARLSEVTATKTVIPESR</sequence>
<name>A0A9X2L9H0_9PROT</name>
<evidence type="ECO:0000256" key="7">
    <source>
        <dbReference type="ARBA" id="ARBA00022777"/>
    </source>
</evidence>
<protein>
    <recommendedName>
        <fullName evidence="4">2-amino-4-hydroxy-6-hydroxymethyldihydropteridine pyrophosphokinase</fullName>
        <ecNumber evidence="3">2.7.6.3</ecNumber>
    </recommendedName>
    <alternativeName>
        <fullName evidence="11">6-hydroxymethyl-7,8-dihydropterin pyrophosphokinase</fullName>
    </alternativeName>
    <alternativeName>
        <fullName evidence="12">7,8-dihydro-6-hydroxymethylpterin-pyrophosphokinase</fullName>
    </alternativeName>
</protein>
<evidence type="ECO:0000313" key="14">
    <source>
        <dbReference type="EMBL" id="MCQ8185426.1"/>
    </source>
</evidence>
<proteinExistence type="inferred from homology"/>
<dbReference type="GO" id="GO:0003848">
    <property type="term" value="F:2-amino-4-hydroxy-6-hydroxymethyldihydropteridine diphosphokinase activity"/>
    <property type="evidence" value="ECO:0007669"/>
    <property type="project" value="UniProtKB-EC"/>
</dbReference>
<keyword evidence="8" id="KW-0067">ATP-binding</keyword>
<dbReference type="InterPro" id="IPR000550">
    <property type="entry name" value="Hppk"/>
</dbReference>
<evidence type="ECO:0000256" key="10">
    <source>
        <dbReference type="ARBA" id="ARBA00029409"/>
    </source>
</evidence>
<keyword evidence="6" id="KW-0547">Nucleotide-binding</keyword>
<accession>A0A9X2L9H0</accession>
<dbReference type="GO" id="GO:0005524">
    <property type="term" value="F:ATP binding"/>
    <property type="evidence" value="ECO:0007669"/>
    <property type="project" value="UniProtKB-KW"/>
</dbReference>
<comment type="pathway">
    <text evidence="1">Cofactor biosynthesis; tetrahydrofolate biosynthesis; 2-amino-4-hydroxy-6-hydroxymethyl-7,8-dihydropteridine diphosphate from 7,8-dihydroneopterin triphosphate: step 4/4.</text>
</comment>
<dbReference type="PANTHER" id="PTHR43071:SF1">
    <property type="entry name" value="2-AMINO-4-HYDROXY-6-HYDROXYMETHYLDIHYDROPTERIDINE PYROPHOSPHOKINASE"/>
    <property type="match status" value="1"/>
</dbReference>
<evidence type="ECO:0000256" key="4">
    <source>
        <dbReference type="ARBA" id="ARBA00016218"/>
    </source>
</evidence>
<dbReference type="InterPro" id="IPR035907">
    <property type="entry name" value="Hppk_sf"/>
</dbReference>
<gene>
    <name evidence="14" type="primary">folK</name>
    <name evidence="14" type="ORF">NOG11_08465</name>
</gene>
<evidence type="ECO:0000256" key="12">
    <source>
        <dbReference type="ARBA" id="ARBA00033413"/>
    </source>
</evidence>
<dbReference type="PROSITE" id="PS00794">
    <property type="entry name" value="HPPK"/>
    <property type="match status" value="1"/>
</dbReference>
<organism evidence="14 15">
    <name type="scientific">Parvularcula maris</name>
    <dbReference type="NCBI Taxonomy" id="2965077"/>
    <lineage>
        <taxon>Bacteria</taxon>
        <taxon>Pseudomonadati</taxon>
        <taxon>Pseudomonadota</taxon>
        <taxon>Alphaproteobacteria</taxon>
        <taxon>Parvularculales</taxon>
        <taxon>Parvularculaceae</taxon>
        <taxon>Parvularcula</taxon>
    </lineage>
</organism>
<comment type="caution">
    <text evidence="14">The sequence shown here is derived from an EMBL/GenBank/DDBJ whole genome shotgun (WGS) entry which is preliminary data.</text>
</comment>